<feature type="compositionally biased region" description="Low complexity" evidence="1">
    <location>
        <begin position="83"/>
        <end position="92"/>
    </location>
</feature>
<sequence>MKFLEVHHSGLKNRWRHAIVSKRNVIKSVAEEAVPEEGDVLEKKKRRTSKRTTSRTTKIGETENPENVSVSVINRNLSDEENMTTSESSENSYKTRRCSKNTDTSATSLYR</sequence>
<comment type="caution">
    <text evidence="2">The sequence shown here is derived from an EMBL/GenBank/DDBJ whole genome shotgun (WGS) entry which is preliminary data.</text>
</comment>
<proteinExistence type="predicted"/>
<evidence type="ECO:0000313" key="3">
    <source>
        <dbReference type="Proteomes" id="UP001630127"/>
    </source>
</evidence>
<evidence type="ECO:0000256" key="1">
    <source>
        <dbReference type="SAM" id="MobiDB-lite"/>
    </source>
</evidence>
<name>A0ABD2Y6D2_9GENT</name>
<feature type="compositionally biased region" description="Polar residues" evidence="1">
    <location>
        <begin position="101"/>
        <end position="111"/>
    </location>
</feature>
<feature type="compositionally biased region" description="Polar residues" evidence="1">
    <location>
        <begin position="65"/>
        <end position="76"/>
    </location>
</feature>
<dbReference type="Proteomes" id="UP001630127">
    <property type="component" value="Unassembled WGS sequence"/>
</dbReference>
<keyword evidence="3" id="KW-1185">Reference proteome</keyword>
<evidence type="ECO:0000313" key="2">
    <source>
        <dbReference type="EMBL" id="KAL3502591.1"/>
    </source>
</evidence>
<reference evidence="2 3" key="1">
    <citation type="submission" date="2024-11" db="EMBL/GenBank/DDBJ databases">
        <title>A near-complete genome assembly of Cinchona calisaya.</title>
        <authorList>
            <person name="Lian D.C."/>
            <person name="Zhao X.W."/>
            <person name="Wei L."/>
        </authorList>
    </citation>
    <scope>NUCLEOTIDE SEQUENCE [LARGE SCALE GENOMIC DNA]</scope>
    <source>
        <tissue evidence="2">Nenye</tissue>
    </source>
</reference>
<feature type="compositionally biased region" description="Basic residues" evidence="1">
    <location>
        <begin position="43"/>
        <end position="53"/>
    </location>
</feature>
<accession>A0ABD2Y6D2</accession>
<feature type="region of interest" description="Disordered" evidence="1">
    <location>
        <begin position="35"/>
        <end position="111"/>
    </location>
</feature>
<dbReference type="AlphaFoldDB" id="A0ABD2Y6D2"/>
<organism evidence="2 3">
    <name type="scientific">Cinchona calisaya</name>
    <dbReference type="NCBI Taxonomy" id="153742"/>
    <lineage>
        <taxon>Eukaryota</taxon>
        <taxon>Viridiplantae</taxon>
        <taxon>Streptophyta</taxon>
        <taxon>Embryophyta</taxon>
        <taxon>Tracheophyta</taxon>
        <taxon>Spermatophyta</taxon>
        <taxon>Magnoliopsida</taxon>
        <taxon>eudicotyledons</taxon>
        <taxon>Gunneridae</taxon>
        <taxon>Pentapetalae</taxon>
        <taxon>asterids</taxon>
        <taxon>lamiids</taxon>
        <taxon>Gentianales</taxon>
        <taxon>Rubiaceae</taxon>
        <taxon>Cinchonoideae</taxon>
        <taxon>Cinchoneae</taxon>
        <taxon>Cinchona</taxon>
    </lineage>
</organism>
<gene>
    <name evidence="2" type="ORF">ACH5RR_037040</name>
</gene>
<protein>
    <submittedName>
        <fullName evidence="2">Uncharacterized protein</fullName>
    </submittedName>
</protein>
<dbReference type="EMBL" id="JBJUIK010000015">
    <property type="protein sequence ID" value="KAL3502591.1"/>
    <property type="molecule type" value="Genomic_DNA"/>
</dbReference>